<protein>
    <submittedName>
        <fullName evidence="3">Unnamed protein product</fullName>
    </submittedName>
</protein>
<keyword evidence="4" id="KW-1185">Reference proteome</keyword>
<accession>A0A9W6X2S0</accession>
<keyword evidence="2" id="KW-1133">Transmembrane helix</keyword>
<evidence type="ECO:0000313" key="3">
    <source>
        <dbReference type="EMBL" id="GMF28648.1"/>
    </source>
</evidence>
<feature type="compositionally biased region" description="Acidic residues" evidence="1">
    <location>
        <begin position="67"/>
        <end position="85"/>
    </location>
</feature>
<dbReference type="AlphaFoldDB" id="A0A9W6X2S0"/>
<keyword evidence="2" id="KW-0812">Transmembrane</keyword>
<feature type="region of interest" description="Disordered" evidence="1">
    <location>
        <begin position="46"/>
        <end position="96"/>
    </location>
</feature>
<evidence type="ECO:0000256" key="2">
    <source>
        <dbReference type="SAM" id="Phobius"/>
    </source>
</evidence>
<dbReference type="OrthoDB" id="669460at2759"/>
<reference evidence="3" key="1">
    <citation type="submission" date="2023-04" db="EMBL/GenBank/DDBJ databases">
        <title>Phytophthora fragariaefolia NBRC 109709.</title>
        <authorList>
            <person name="Ichikawa N."/>
            <person name="Sato H."/>
            <person name="Tonouchi N."/>
        </authorList>
    </citation>
    <scope>NUCLEOTIDE SEQUENCE</scope>
    <source>
        <strain evidence="3">NBRC 109709</strain>
    </source>
</reference>
<name>A0A9W6X2S0_9STRA</name>
<keyword evidence="2" id="KW-0472">Membrane</keyword>
<feature type="transmembrane region" description="Helical" evidence="2">
    <location>
        <begin position="16"/>
        <end position="38"/>
    </location>
</feature>
<proteinExistence type="predicted"/>
<feature type="compositionally biased region" description="Basic residues" evidence="1">
    <location>
        <begin position="46"/>
        <end position="60"/>
    </location>
</feature>
<evidence type="ECO:0000313" key="4">
    <source>
        <dbReference type="Proteomes" id="UP001165121"/>
    </source>
</evidence>
<comment type="caution">
    <text evidence="3">The sequence shown here is derived from an EMBL/GenBank/DDBJ whole genome shotgun (WGS) entry which is preliminary data.</text>
</comment>
<gene>
    <name evidence="3" type="ORF">Pfra01_000596200</name>
</gene>
<evidence type="ECO:0000256" key="1">
    <source>
        <dbReference type="SAM" id="MobiDB-lite"/>
    </source>
</evidence>
<sequence length="219" mass="23504">MAAVFIALDGKLDFSVLNVVTDVLVGVFMIALGVYGVLEGVKKARRSRRRGASRRKRPTHKGGGVQDESEDDEAASEGADTETETDSVASPKGAAGEQLEVTFSDEREASPAAARQRLQALKKDVKDEEEDAVVVDVVTKDVSPQMRQHSTSVESISLENSPCESVVALEELLSDHSQLSDDVDAEIDTARGTGPKCCGLKLPTIDFQNARTQKVCTTL</sequence>
<dbReference type="EMBL" id="BSXT01000492">
    <property type="protein sequence ID" value="GMF28648.1"/>
    <property type="molecule type" value="Genomic_DNA"/>
</dbReference>
<dbReference type="Proteomes" id="UP001165121">
    <property type="component" value="Unassembled WGS sequence"/>
</dbReference>
<organism evidence="3 4">
    <name type="scientific">Phytophthora fragariaefolia</name>
    <dbReference type="NCBI Taxonomy" id="1490495"/>
    <lineage>
        <taxon>Eukaryota</taxon>
        <taxon>Sar</taxon>
        <taxon>Stramenopiles</taxon>
        <taxon>Oomycota</taxon>
        <taxon>Peronosporomycetes</taxon>
        <taxon>Peronosporales</taxon>
        <taxon>Peronosporaceae</taxon>
        <taxon>Phytophthora</taxon>
    </lineage>
</organism>